<feature type="transmembrane region" description="Helical" evidence="1">
    <location>
        <begin position="206"/>
        <end position="226"/>
    </location>
</feature>
<feature type="transmembrane region" description="Helical" evidence="1">
    <location>
        <begin position="165"/>
        <end position="194"/>
    </location>
</feature>
<keyword evidence="4" id="KW-1185">Reference proteome</keyword>
<dbReference type="AlphaFoldDB" id="A0A554XEH6"/>
<keyword evidence="1" id="KW-1133">Transmembrane helix</keyword>
<feature type="transmembrane region" description="Helical" evidence="1">
    <location>
        <begin position="89"/>
        <end position="106"/>
    </location>
</feature>
<feature type="domain" description="Glycosyltransferase RgtA/B/C/D-like" evidence="2">
    <location>
        <begin position="62"/>
        <end position="224"/>
    </location>
</feature>
<feature type="transmembrane region" description="Helical" evidence="1">
    <location>
        <begin position="348"/>
        <end position="366"/>
    </location>
</feature>
<gene>
    <name evidence="3" type="primary">rgtA</name>
    <name evidence="3" type="ORF">Tchar_01531</name>
</gene>
<feature type="transmembrane region" description="Helical" evidence="1">
    <location>
        <begin position="258"/>
        <end position="278"/>
    </location>
</feature>
<dbReference type="Pfam" id="PF13231">
    <property type="entry name" value="PMT_2"/>
    <property type="match status" value="1"/>
</dbReference>
<dbReference type="GO" id="GO:0016757">
    <property type="term" value="F:glycosyltransferase activity"/>
    <property type="evidence" value="ECO:0007669"/>
    <property type="project" value="UniProtKB-KW"/>
</dbReference>
<accession>A0A554XEH6</accession>
<keyword evidence="3" id="KW-0328">Glycosyltransferase</keyword>
<organism evidence="3 4">
    <name type="scientific">Tepidimonas charontis</name>
    <dbReference type="NCBI Taxonomy" id="2267262"/>
    <lineage>
        <taxon>Bacteria</taxon>
        <taxon>Pseudomonadati</taxon>
        <taxon>Pseudomonadota</taxon>
        <taxon>Betaproteobacteria</taxon>
        <taxon>Burkholderiales</taxon>
        <taxon>Tepidimonas</taxon>
    </lineage>
</organism>
<feature type="transmembrane region" description="Helical" evidence="1">
    <location>
        <begin position="373"/>
        <end position="392"/>
    </location>
</feature>
<reference evidence="3 4" key="1">
    <citation type="submission" date="2019-07" db="EMBL/GenBank/DDBJ databases">
        <title>Tepidimonas charontis SPSP-6 draft genome.</title>
        <authorList>
            <person name="Da Costa M.S."/>
            <person name="Froufe H.J.C."/>
            <person name="Egas C."/>
            <person name="Albuquerque L."/>
        </authorList>
    </citation>
    <scope>NUCLEOTIDE SEQUENCE [LARGE SCALE GENOMIC DNA]</scope>
    <source>
        <strain evidence="3 4">SPSP-6</strain>
    </source>
</reference>
<dbReference type="EC" id="2.4.1.-" evidence="3"/>
<comment type="caution">
    <text evidence="3">The sequence shown here is derived from an EMBL/GenBank/DDBJ whole genome shotgun (WGS) entry which is preliminary data.</text>
</comment>
<keyword evidence="1" id="KW-0812">Transmembrane</keyword>
<proteinExistence type="predicted"/>
<sequence>MPASSATPSPLRPLPPAALGALATLLLAQALVLSVLRGGTSYDGAEQLLYTQYLDWGYGRSQPPLYTWLLWGMHQVLGVGPWAENLLKFTLLGVGLCGMAWLAQALYPRVRYAGGAALLLCLLVPDIVWEMQRNYAHSVLLFALLPWGGWLYLRACNQPTPARLLALALVAALSVLAKYNAALFWAGVALGDVLANGRRALPARPAAWAAALLALALLLPHIAWVVQHPGPSLVIADRMGVNALGAPWRNAAAGAFEWLVACLGLFALPTLVITVGLLHSRTTARGNDDRETGGHPPPWSAALRRLGIGCAAANCTHRCLWLYASAAALALSLLVVLLSGMTRVQPRWLLPTAVPLLALAAGWVAGQGRAWRLLRWAGLTIGVIVIVGNWWAAVKPGARTAYDYAALSAVLRAQTDADCAVFTDYAHFANLRLVDPSWRLANPAMPRQVGLAAAHRPVALWLAHDAAARQATLAFAAAQGWVPLGPPETVVLPRRWPGRDALVAVQRLQRRLVATSAPPAPNAAGVAAPGRP</sequence>
<protein>
    <submittedName>
        <fullName evidence="3">Lipopolysaccharide core galacturonosyltransferase RgtA</fullName>
        <ecNumber evidence="3">2.4.1.-</ecNumber>
    </submittedName>
</protein>
<name>A0A554XEH6_9BURK</name>
<evidence type="ECO:0000313" key="4">
    <source>
        <dbReference type="Proteomes" id="UP000318294"/>
    </source>
</evidence>
<evidence type="ECO:0000256" key="1">
    <source>
        <dbReference type="SAM" id="Phobius"/>
    </source>
</evidence>
<evidence type="ECO:0000313" key="3">
    <source>
        <dbReference type="EMBL" id="TSE34225.1"/>
    </source>
</evidence>
<dbReference type="Proteomes" id="UP000318294">
    <property type="component" value="Unassembled WGS sequence"/>
</dbReference>
<dbReference type="InterPro" id="IPR038731">
    <property type="entry name" value="RgtA/B/C-like"/>
</dbReference>
<feature type="transmembrane region" description="Helical" evidence="1">
    <location>
        <begin position="320"/>
        <end position="342"/>
    </location>
</feature>
<evidence type="ECO:0000259" key="2">
    <source>
        <dbReference type="Pfam" id="PF13231"/>
    </source>
</evidence>
<feature type="transmembrane region" description="Helical" evidence="1">
    <location>
        <begin position="135"/>
        <end position="153"/>
    </location>
</feature>
<dbReference type="OrthoDB" id="9153955at2"/>
<feature type="transmembrane region" description="Helical" evidence="1">
    <location>
        <begin position="112"/>
        <end position="128"/>
    </location>
</feature>
<keyword evidence="3" id="KW-0808">Transferase</keyword>
<dbReference type="EMBL" id="VJON01000022">
    <property type="protein sequence ID" value="TSE34225.1"/>
    <property type="molecule type" value="Genomic_DNA"/>
</dbReference>
<keyword evidence="1" id="KW-0472">Membrane</keyword>
<dbReference type="RefSeq" id="WP_161595480.1">
    <property type="nucleotide sequence ID" value="NZ_VJON01000022.1"/>
</dbReference>